<feature type="transmembrane region" description="Helical" evidence="18">
    <location>
        <begin position="29"/>
        <end position="49"/>
    </location>
</feature>
<dbReference type="GO" id="GO:0004526">
    <property type="term" value="F:ribonuclease P activity"/>
    <property type="evidence" value="ECO:0007669"/>
    <property type="project" value="InterPro"/>
</dbReference>
<feature type="transmembrane region" description="Helical" evidence="18">
    <location>
        <begin position="432"/>
        <end position="453"/>
    </location>
</feature>
<name>A0A812TGI3_9DINO</name>
<dbReference type="Gene3D" id="1.10.357.10">
    <property type="entry name" value="Tetracycline Repressor, domain 2"/>
    <property type="match status" value="1"/>
</dbReference>
<dbReference type="InterPro" id="IPR009057">
    <property type="entry name" value="Homeodomain-like_sf"/>
</dbReference>
<feature type="transmembrane region" description="Helical" evidence="18">
    <location>
        <begin position="402"/>
        <end position="426"/>
    </location>
</feature>
<dbReference type="PROSITE" id="PS00648">
    <property type="entry name" value="RIBONUCLEASE_P"/>
    <property type="match status" value="1"/>
</dbReference>
<feature type="domain" description="CBS" evidence="20">
    <location>
        <begin position="486"/>
        <end position="543"/>
    </location>
</feature>
<evidence type="ECO:0000256" key="11">
    <source>
        <dbReference type="ARBA" id="ARBA00023065"/>
    </source>
</evidence>
<comment type="subcellular location">
    <subcellularLocation>
        <location evidence="2 18">Membrane</location>
        <topology evidence="2 18">Multi-pass membrane protein</topology>
    </subcellularLocation>
</comment>
<dbReference type="SUPFAM" id="SSF81340">
    <property type="entry name" value="Clc chloride channel"/>
    <property type="match status" value="1"/>
</dbReference>
<evidence type="ECO:0000313" key="22">
    <source>
        <dbReference type="Proteomes" id="UP000601435"/>
    </source>
</evidence>
<evidence type="ECO:0000256" key="4">
    <source>
        <dbReference type="ARBA" id="ARBA00022692"/>
    </source>
</evidence>
<dbReference type="SUPFAM" id="SSF54631">
    <property type="entry name" value="CBS-domain pair"/>
    <property type="match status" value="1"/>
</dbReference>
<dbReference type="InterPro" id="IPR014721">
    <property type="entry name" value="Ribsml_uS5_D2-typ_fold_subgr"/>
</dbReference>
<keyword evidence="4 18" id="KW-0812">Transmembrane</keyword>
<proteinExistence type="inferred from homology"/>
<keyword evidence="10 18" id="KW-1133">Transmembrane helix</keyword>
<dbReference type="EMBL" id="CAJNJA010024053">
    <property type="protein sequence ID" value="CAE7521245.1"/>
    <property type="molecule type" value="Genomic_DNA"/>
</dbReference>
<dbReference type="SMART" id="SM00116">
    <property type="entry name" value="CBS"/>
    <property type="match status" value="2"/>
</dbReference>
<dbReference type="Pfam" id="PF00440">
    <property type="entry name" value="TetR_N"/>
    <property type="match status" value="1"/>
</dbReference>
<evidence type="ECO:0000256" key="7">
    <source>
        <dbReference type="ARBA" id="ARBA00022759"/>
    </source>
</evidence>
<feature type="domain" description="HTH tetR-type" evidence="19">
    <location>
        <begin position="725"/>
        <end position="785"/>
    </location>
</feature>
<evidence type="ECO:0000313" key="21">
    <source>
        <dbReference type="EMBL" id="CAE7521245.1"/>
    </source>
</evidence>
<evidence type="ECO:0000256" key="5">
    <source>
        <dbReference type="ARBA" id="ARBA00022694"/>
    </source>
</evidence>
<feature type="transmembrane region" description="Helical" evidence="18">
    <location>
        <begin position="343"/>
        <end position="362"/>
    </location>
</feature>
<evidence type="ECO:0000256" key="16">
    <source>
        <dbReference type="ARBA" id="ARBA00023303"/>
    </source>
</evidence>
<keyword evidence="17" id="KW-0129">CBS domain</keyword>
<dbReference type="SUPFAM" id="SSF48498">
    <property type="entry name" value="Tetracyclin repressor-like, C-terminal domain"/>
    <property type="match status" value="1"/>
</dbReference>
<dbReference type="InterPro" id="IPR020568">
    <property type="entry name" value="Ribosomal_Su5_D2-typ_SF"/>
</dbReference>
<dbReference type="Gene3D" id="3.30.230.10">
    <property type="match status" value="1"/>
</dbReference>
<evidence type="ECO:0000256" key="1">
    <source>
        <dbReference type="ARBA" id="ARBA00002663"/>
    </source>
</evidence>
<dbReference type="CDD" id="cd02205">
    <property type="entry name" value="CBS_pair_SF"/>
    <property type="match status" value="1"/>
</dbReference>
<dbReference type="GO" id="GO:0034707">
    <property type="term" value="C:chloride channel complex"/>
    <property type="evidence" value="ECO:0007669"/>
    <property type="project" value="UniProtKB-KW"/>
</dbReference>
<dbReference type="InterPro" id="IPR036271">
    <property type="entry name" value="Tet_transcr_reg_TetR-rel_C_sf"/>
</dbReference>
<keyword evidence="22" id="KW-1185">Reference proteome</keyword>
<dbReference type="InterPro" id="IPR050368">
    <property type="entry name" value="ClC-type_chloride_channel"/>
</dbReference>
<dbReference type="OrthoDB" id="4564at2759"/>
<dbReference type="PRINTS" id="PR00762">
    <property type="entry name" value="CLCHANNEL"/>
</dbReference>
<keyword evidence="12" id="KW-0238">DNA-binding</keyword>
<evidence type="ECO:0000256" key="8">
    <source>
        <dbReference type="ARBA" id="ARBA00022801"/>
    </source>
</evidence>
<comment type="caution">
    <text evidence="18">Lacks conserved residue(s) required for the propagation of feature annotation.</text>
</comment>
<dbReference type="InterPro" id="IPR001807">
    <property type="entry name" value="ClC"/>
</dbReference>
<protein>
    <recommendedName>
        <fullName evidence="18">Chloride channel protein</fullName>
    </recommendedName>
</protein>
<evidence type="ECO:0000256" key="14">
    <source>
        <dbReference type="ARBA" id="ARBA00023173"/>
    </source>
</evidence>
<keyword evidence="16" id="KW-0407">Ion channel</keyword>
<dbReference type="InterPro" id="IPR046342">
    <property type="entry name" value="CBS_dom_sf"/>
</dbReference>
<evidence type="ECO:0000259" key="20">
    <source>
        <dbReference type="PROSITE" id="PS51371"/>
    </source>
</evidence>
<keyword evidence="14" id="KW-0869">Chloride channel</keyword>
<dbReference type="InterPro" id="IPR000100">
    <property type="entry name" value="RNase_P"/>
</dbReference>
<evidence type="ECO:0000256" key="18">
    <source>
        <dbReference type="RuleBase" id="RU361221"/>
    </source>
</evidence>
<keyword evidence="6" id="KW-0540">Nuclease</keyword>
<dbReference type="InterPro" id="IPR014743">
    <property type="entry name" value="Cl-channel_core"/>
</dbReference>
<reference evidence="21" key="1">
    <citation type="submission" date="2021-02" db="EMBL/GenBank/DDBJ databases">
        <authorList>
            <person name="Dougan E. K."/>
            <person name="Rhodes N."/>
            <person name="Thang M."/>
            <person name="Chan C."/>
        </authorList>
    </citation>
    <scope>NUCLEOTIDE SEQUENCE</scope>
</reference>
<dbReference type="InterPro" id="IPR023772">
    <property type="entry name" value="DNA-bd_HTH_TetR-type_CS"/>
</dbReference>
<evidence type="ECO:0000256" key="12">
    <source>
        <dbReference type="ARBA" id="ARBA00023125"/>
    </source>
</evidence>
<comment type="function">
    <text evidence="1">RNaseP catalyzes the removal of the 5'-leader sequence from pre-tRNA to produce the mature 5'-terminus. It can also cleave other RNA substrates such as 4.5S RNA. The protein component plays an auxiliary but essential role in vivo by binding to the 5'-leader sequence and broadening the substrate specificity of the ribozyme.</text>
</comment>
<keyword evidence="7" id="KW-0255">Endonuclease</keyword>
<evidence type="ECO:0000256" key="17">
    <source>
        <dbReference type="PROSITE-ProRule" id="PRU00703"/>
    </source>
</evidence>
<dbReference type="Pfam" id="PF00825">
    <property type="entry name" value="Ribonuclease_P"/>
    <property type="match status" value="1"/>
</dbReference>
<dbReference type="GO" id="GO:0000049">
    <property type="term" value="F:tRNA binding"/>
    <property type="evidence" value="ECO:0007669"/>
    <property type="project" value="InterPro"/>
</dbReference>
<dbReference type="InterPro" id="IPR000644">
    <property type="entry name" value="CBS_dom"/>
</dbReference>
<dbReference type="PROSITE" id="PS50977">
    <property type="entry name" value="HTH_TETR_2"/>
    <property type="match status" value="1"/>
</dbReference>
<feature type="transmembrane region" description="Helical" evidence="18">
    <location>
        <begin position="202"/>
        <end position="220"/>
    </location>
</feature>
<keyword evidence="8" id="KW-0378">Hydrolase</keyword>
<dbReference type="Gene3D" id="3.10.580.10">
    <property type="entry name" value="CBS-domain"/>
    <property type="match status" value="1"/>
</dbReference>
<evidence type="ECO:0000256" key="2">
    <source>
        <dbReference type="ARBA" id="ARBA00004141"/>
    </source>
</evidence>
<dbReference type="PROSITE" id="PS51371">
    <property type="entry name" value="CBS"/>
    <property type="match status" value="2"/>
</dbReference>
<evidence type="ECO:0000256" key="15">
    <source>
        <dbReference type="ARBA" id="ARBA00023214"/>
    </source>
</evidence>
<evidence type="ECO:0000256" key="10">
    <source>
        <dbReference type="ARBA" id="ARBA00022989"/>
    </source>
</evidence>
<dbReference type="GO" id="GO:0008033">
    <property type="term" value="P:tRNA processing"/>
    <property type="evidence" value="ECO:0007669"/>
    <property type="project" value="UniProtKB-KW"/>
</dbReference>
<keyword evidence="5" id="KW-0819">tRNA processing</keyword>
<evidence type="ECO:0000256" key="3">
    <source>
        <dbReference type="ARBA" id="ARBA00022448"/>
    </source>
</evidence>
<dbReference type="SUPFAM" id="SSF54211">
    <property type="entry name" value="Ribosomal protein S5 domain 2-like"/>
    <property type="match status" value="1"/>
</dbReference>
<evidence type="ECO:0000256" key="6">
    <source>
        <dbReference type="ARBA" id="ARBA00022722"/>
    </source>
</evidence>
<dbReference type="SUPFAM" id="SSF46689">
    <property type="entry name" value="Homeodomain-like"/>
    <property type="match status" value="1"/>
</dbReference>
<dbReference type="Pfam" id="PF00571">
    <property type="entry name" value="CBS"/>
    <property type="match status" value="2"/>
</dbReference>
<dbReference type="CDD" id="cd00400">
    <property type="entry name" value="Voltage_gated_ClC"/>
    <property type="match status" value="1"/>
</dbReference>
<dbReference type="GO" id="GO:0003677">
    <property type="term" value="F:DNA binding"/>
    <property type="evidence" value="ECO:0007669"/>
    <property type="project" value="UniProtKB-KW"/>
</dbReference>
<organism evidence="21 22">
    <name type="scientific">Symbiodinium necroappetens</name>
    <dbReference type="NCBI Taxonomy" id="1628268"/>
    <lineage>
        <taxon>Eukaryota</taxon>
        <taxon>Sar</taxon>
        <taxon>Alveolata</taxon>
        <taxon>Dinophyceae</taxon>
        <taxon>Suessiales</taxon>
        <taxon>Symbiodiniaceae</taxon>
        <taxon>Symbiodinium</taxon>
    </lineage>
</organism>
<feature type="domain" description="CBS" evidence="20">
    <location>
        <begin position="552"/>
        <end position="613"/>
    </location>
</feature>
<dbReference type="Gene3D" id="1.10.3080.10">
    <property type="entry name" value="Clc chloride channel"/>
    <property type="match status" value="1"/>
</dbReference>
<keyword evidence="11 18" id="KW-0406">Ion transport</keyword>
<accession>A0A812TGI3</accession>
<evidence type="ECO:0000256" key="13">
    <source>
        <dbReference type="ARBA" id="ARBA00023136"/>
    </source>
</evidence>
<keyword evidence="9" id="KW-0694">RNA-binding</keyword>
<feature type="transmembrane region" description="Helical" evidence="18">
    <location>
        <begin position="69"/>
        <end position="91"/>
    </location>
</feature>
<evidence type="ECO:0000259" key="19">
    <source>
        <dbReference type="PROSITE" id="PS50977"/>
    </source>
</evidence>
<dbReference type="NCBIfam" id="TIGR00188">
    <property type="entry name" value="rnpA"/>
    <property type="match status" value="1"/>
</dbReference>
<dbReference type="PRINTS" id="PR00455">
    <property type="entry name" value="HTHTETR"/>
</dbReference>
<dbReference type="Proteomes" id="UP000601435">
    <property type="component" value="Unassembled WGS sequence"/>
</dbReference>
<evidence type="ECO:0000256" key="9">
    <source>
        <dbReference type="ARBA" id="ARBA00022884"/>
    </source>
</evidence>
<dbReference type="GO" id="GO:0005254">
    <property type="term" value="F:chloride channel activity"/>
    <property type="evidence" value="ECO:0007669"/>
    <property type="project" value="UniProtKB-UniRule"/>
</dbReference>
<keyword evidence="3 18" id="KW-0813">Transport</keyword>
<keyword evidence="15 18" id="KW-0868">Chloride</keyword>
<feature type="transmembrane region" description="Helical" evidence="18">
    <location>
        <begin position="368"/>
        <end position="390"/>
    </location>
</feature>
<dbReference type="PROSITE" id="PS01081">
    <property type="entry name" value="HTH_TETR_1"/>
    <property type="match status" value="1"/>
</dbReference>
<feature type="transmembrane region" description="Helical" evidence="18">
    <location>
        <begin position="165"/>
        <end position="190"/>
    </location>
</feature>
<gene>
    <name evidence="21" type="primary">CLC-F</name>
    <name evidence="21" type="ORF">SNEC2469_LOCUS14913</name>
</gene>
<dbReference type="InterPro" id="IPR020539">
    <property type="entry name" value="RNase_P_CS"/>
</dbReference>
<dbReference type="AlphaFoldDB" id="A0A812TGI3"/>
<dbReference type="PANTHER" id="PTHR43427:SF6">
    <property type="entry name" value="CHLORIDE CHANNEL PROTEIN CLC-E"/>
    <property type="match status" value="1"/>
</dbReference>
<dbReference type="InterPro" id="IPR001647">
    <property type="entry name" value="HTH_TetR"/>
</dbReference>
<feature type="transmembrane region" description="Helical" evidence="18">
    <location>
        <begin position="246"/>
        <end position="265"/>
    </location>
</feature>
<dbReference type="PANTHER" id="PTHR43427">
    <property type="entry name" value="CHLORIDE CHANNEL PROTEIN CLC-E"/>
    <property type="match status" value="1"/>
</dbReference>
<comment type="caution">
    <text evidence="21">The sequence shown here is derived from an EMBL/GenBank/DDBJ whole genome shotgun (WGS) entry which is preliminary data.</text>
</comment>
<keyword evidence="13 18" id="KW-0472">Membrane</keyword>
<comment type="similarity">
    <text evidence="18">Belongs to the chloride channel (TC 2.A.49) family.</text>
</comment>
<dbReference type="HAMAP" id="MF_00227">
    <property type="entry name" value="RNase_P"/>
    <property type="match status" value="1"/>
</dbReference>
<dbReference type="Pfam" id="PF00654">
    <property type="entry name" value="Voltage_CLC"/>
    <property type="match status" value="1"/>
</dbReference>
<sequence>MIGPGSPVKTRLQARLSKLGSRLGFRRDWYLIVLASFIGCVTGLGAIGFKWMLDFAAHHGAEIQRNYPIWTLALLPMIGAVFVGTIIHFFAPEARGHGVPEVMDSVYRKGSKIRPRVAFTKSLASVLTIGSGGSAGAEGPIVQIGSAIGSFVAQSLKVSRDQAGTLLGCGAAAGIASVFNAPIAGVFFVLEILLRDFSLRTFTPIVVSSVFSTAVTQAVLGKNEAIFAVSDSLAGYQFTIGELPGYLVLGLFCGVVAVGFIRMLYTTEDVYDRLPLHPIVKPVTGAALLGVLGMVYLELQPVHITTEIPNFFGNGYETITSLLSPELFAEGGTHGAIVQTGTLMLLILVVFKALATCFTLGSGGSGGVFAPSLFLGAAAGAAFGEILDAIGILPEGASPASYALVGMAAVVAGTTHAPLTAILILFELTRDVYVLLPIMLAAVVSVVVAQVLLKDSIYSLKLRRRGVLIGTSADLTILRRLTARDIQPIPHVSVHPDDPLDKLLELRDVYKVVDFVVVDHDGNYLGLVTGEDMRTALIEREAIPYLLVEELLRRDLPVIFEDETLDRVLEKFSKHDVSSLALLDAESSEKNKRVLGRITRARLMQRYQQDREYQAVFAARVRKSSGPVTVYGKPNGLEYSRLGLSVSRRVGKAVARNRLKRLVREVFRLTQHDLPSGLDLVVVLRPHEPREESRTMGEARDRSRWAVLGWPAVLLIRLYRALPAAQRREQLLDTAVTLFAERGYGGATTAELARAAGVTEPIIYRHFKSKKDLFVAVIDRTSELTIERWDRQLSSAQDAAQRLRRLIGTNPMISDKGRGIYRVILQAMMEIEDPDILEAIQRHITALHRFVVDGVRRAQEEGWVSRAFSPEITAWTLLHLGLGYGVISPLAIEGHAIDADGVRVRDVIEQMMLGEKARKRQDEMLKQRDGGA</sequence>